<dbReference type="EMBL" id="HBIP01004178">
    <property type="protein sequence ID" value="CAE0486931.1"/>
    <property type="molecule type" value="Transcribed_RNA"/>
</dbReference>
<evidence type="ECO:0000256" key="1">
    <source>
        <dbReference type="ARBA" id="ARBA00004604"/>
    </source>
</evidence>
<dbReference type="FunFam" id="2.40.50.140:FF:000223">
    <property type="entry name" value="Chromosome 1, whole genome shotgun sequence"/>
    <property type="match status" value="1"/>
</dbReference>
<feature type="region of interest" description="Disordered" evidence="4">
    <location>
        <begin position="197"/>
        <end position="223"/>
    </location>
</feature>
<dbReference type="PANTHER" id="PTHR12686:SF8">
    <property type="entry name" value="EXOSOME COMPLEX COMPONENT CSL4"/>
    <property type="match status" value="1"/>
</dbReference>
<dbReference type="InterPro" id="IPR025721">
    <property type="entry name" value="Exosome_cplx_N_dom"/>
</dbReference>
<proteinExistence type="predicted"/>
<dbReference type="Pfam" id="PF14382">
    <property type="entry name" value="ECR1_N"/>
    <property type="match status" value="1"/>
</dbReference>
<name>A0A6S8H4I4_DUNTE</name>
<dbReference type="GO" id="GO:0003723">
    <property type="term" value="F:RNA binding"/>
    <property type="evidence" value="ECO:0007669"/>
    <property type="project" value="InterPro"/>
</dbReference>
<dbReference type="SUPFAM" id="SSF110324">
    <property type="entry name" value="Ribosomal L27 protein-like"/>
    <property type="match status" value="1"/>
</dbReference>
<feature type="domain" description="Exosome complex component N-terminal" evidence="6">
    <location>
        <begin position="5"/>
        <end position="41"/>
    </location>
</feature>
<reference evidence="8" key="1">
    <citation type="submission" date="2021-01" db="EMBL/GenBank/DDBJ databases">
        <authorList>
            <person name="Corre E."/>
            <person name="Pelletier E."/>
            <person name="Niang G."/>
            <person name="Scheremetjew M."/>
            <person name="Finn R."/>
            <person name="Kale V."/>
            <person name="Holt S."/>
            <person name="Cochrane G."/>
            <person name="Meng A."/>
            <person name="Brown T."/>
            <person name="Cohen L."/>
        </authorList>
    </citation>
    <scope>NUCLEOTIDE SEQUENCE</scope>
    <source>
        <strain evidence="8">CCMP1320</strain>
    </source>
</reference>
<evidence type="ECO:0000256" key="2">
    <source>
        <dbReference type="ARBA" id="ARBA00022490"/>
    </source>
</evidence>
<dbReference type="GO" id="GO:0000176">
    <property type="term" value="C:nuclear exosome (RNase complex)"/>
    <property type="evidence" value="ECO:0007669"/>
    <property type="project" value="TreeGrafter"/>
</dbReference>
<keyword evidence="2" id="KW-0963">Cytoplasm</keyword>
<evidence type="ECO:0008006" key="9">
    <source>
        <dbReference type="Google" id="ProtNLM"/>
    </source>
</evidence>
<accession>A0A6S8H4I4</accession>
<dbReference type="GO" id="GO:0005737">
    <property type="term" value="C:cytoplasm"/>
    <property type="evidence" value="ECO:0007669"/>
    <property type="project" value="TreeGrafter"/>
</dbReference>
<protein>
    <recommendedName>
        <fullName evidence="9">S1 motif domain-containing protein</fullName>
    </recommendedName>
</protein>
<keyword evidence="3" id="KW-0271">Exosome</keyword>
<evidence type="ECO:0000313" key="8">
    <source>
        <dbReference type="EMBL" id="CAE0486931.1"/>
    </source>
</evidence>
<dbReference type="SUPFAM" id="SSF50249">
    <property type="entry name" value="Nucleic acid-binding proteins"/>
    <property type="match status" value="1"/>
</dbReference>
<gene>
    <name evidence="7" type="ORF">DTER00134_LOCUS1969</name>
    <name evidence="8" type="ORF">DTER00134_LOCUS1970</name>
</gene>
<comment type="subcellular location">
    <subcellularLocation>
        <location evidence="1">Nucleus</location>
        <location evidence="1">Nucleolus</location>
    </subcellularLocation>
</comment>
<feature type="domain" description="Exosome complex component CSL4 C-terminal" evidence="5">
    <location>
        <begin position="103"/>
        <end position="144"/>
    </location>
</feature>
<dbReference type="InterPro" id="IPR039771">
    <property type="entry name" value="Csl4"/>
</dbReference>
<dbReference type="GO" id="GO:0006396">
    <property type="term" value="P:RNA processing"/>
    <property type="evidence" value="ECO:0007669"/>
    <property type="project" value="InterPro"/>
</dbReference>
<dbReference type="Gene3D" id="2.40.50.140">
    <property type="entry name" value="Nucleic acid-binding proteins"/>
    <property type="match status" value="1"/>
</dbReference>
<evidence type="ECO:0000259" key="6">
    <source>
        <dbReference type="Pfam" id="PF14382"/>
    </source>
</evidence>
<dbReference type="Gene3D" id="2.40.50.100">
    <property type="match status" value="1"/>
</dbReference>
<organism evidence="8">
    <name type="scientific">Dunaliella tertiolecta</name>
    <name type="common">Green alga</name>
    <dbReference type="NCBI Taxonomy" id="3047"/>
    <lineage>
        <taxon>Eukaryota</taxon>
        <taxon>Viridiplantae</taxon>
        <taxon>Chlorophyta</taxon>
        <taxon>core chlorophytes</taxon>
        <taxon>Chlorophyceae</taxon>
        <taxon>CS clade</taxon>
        <taxon>Chlamydomonadales</taxon>
        <taxon>Dunaliellaceae</taxon>
        <taxon>Dunaliella</taxon>
    </lineage>
</organism>
<dbReference type="InterPro" id="IPR019495">
    <property type="entry name" value="EXOSC1_C"/>
</dbReference>
<dbReference type="AlphaFoldDB" id="A0A6S8H4I4"/>
<dbReference type="InterPro" id="IPR012340">
    <property type="entry name" value="NA-bd_OB-fold"/>
</dbReference>
<dbReference type="Pfam" id="PF10447">
    <property type="entry name" value="EXOSC1"/>
    <property type="match status" value="1"/>
</dbReference>
<dbReference type="EMBL" id="HBIP01004177">
    <property type="protein sequence ID" value="CAE0486930.1"/>
    <property type="molecule type" value="Transcribed_RNA"/>
</dbReference>
<dbReference type="CDD" id="cd05791">
    <property type="entry name" value="S1_CSL4"/>
    <property type="match status" value="1"/>
</dbReference>
<evidence type="ECO:0000259" key="5">
    <source>
        <dbReference type="Pfam" id="PF10447"/>
    </source>
</evidence>
<dbReference type="PANTHER" id="PTHR12686">
    <property type="entry name" value="3'-5' EXORIBONUCLEASE CSL4-RELATED"/>
    <property type="match status" value="1"/>
</dbReference>
<sequence length="223" mass="23841">MEKGLVVPGDRLGPLSSYASGPGTYARNGFIYASTCGVQRVQQPGEDESTPSTSSPVQKPVLQVAAQDAPLVVPKPGNTVTCKISRVQQNSASCRVLCVGTQALSQEFKGTIRQQDVRATEIDKVVMYDCFRPGDVVRAEVVSLGDARSYYLSTAKNELGVVWAKSISGYPMVPASWTTMTCPETLAVEKRKVAKVLETDKRKPDGPPAAQTQDSCKAAKLGS</sequence>
<evidence type="ECO:0000256" key="4">
    <source>
        <dbReference type="SAM" id="MobiDB-lite"/>
    </source>
</evidence>
<evidence type="ECO:0000256" key="3">
    <source>
        <dbReference type="ARBA" id="ARBA00022835"/>
    </source>
</evidence>
<evidence type="ECO:0000313" key="7">
    <source>
        <dbReference type="EMBL" id="CAE0486930.1"/>
    </source>
</evidence>
<dbReference type="GO" id="GO:0005730">
    <property type="term" value="C:nucleolus"/>
    <property type="evidence" value="ECO:0007669"/>
    <property type="project" value="UniProtKB-SubCell"/>
</dbReference>